<proteinExistence type="predicted"/>
<keyword evidence="1" id="KW-1133">Transmembrane helix</keyword>
<organism evidence="2 3">
    <name type="scientific">Candidatus Taylorbacteria bacterium RIFCSPHIGHO2_02_FULL_45_35</name>
    <dbReference type="NCBI Taxonomy" id="1802311"/>
    <lineage>
        <taxon>Bacteria</taxon>
        <taxon>Candidatus Tayloriibacteriota</taxon>
    </lineage>
</organism>
<reference evidence="2 3" key="1">
    <citation type="journal article" date="2016" name="Nat. Commun.">
        <title>Thousands of microbial genomes shed light on interconnected biogeochemical processes in an aquifer system.</title>
        <authorList>
            <person name="Anantharaman K."/>
            <person name="Brown C.T."/>
            <person name="Hug L.A."/>
            <person name="Sharon I."/>
            <person name="Castelle C.J."/>
            <person name="Probst A.J."/>
            <person name="Thomas B.C."/>
            <person name="Singh A."/>
            <person name="Wilkins M.J."/>
            <person name="Karaoz U."/>
            <person name="Brodie E.L."/>
            <person name="Williams K.H."/>
            <person name="Hubbard S.S."/>
            <person name="Banfield J.F."/>
        </authorList>
    </citation>
    <scope>NUCLEOTIDE SEQUENCE [LARGE SCALE GENOMIC DNA]</scope>
</reference>
<protein>
    <submittedName>
        <fullName evidence="2">Uncharacterized protein</fullName>
    </submittedName>
</protein>
<name>A0A1G2MS97_9BACT</name>
<comment type="caution">
    <text evidence="2">The sequence shown here is derived from an EMBL/GenBank/DDBJ whole genome shotgun (WGS) entry which is preliminary data.</text>
</comment>
<keyword evidence="1" id="KW-0812">Transmembrane</keyword>
<sequence>MQHEKVNFLDLNTVSTIDGEPLDYTSGSARLPLSFFFIADKNYDIQIVTKSLIPELLFFLFSWLLAVTVFLEVFRRVFYYVVFGRIRPN</sequence>
<gene>
    <name evidence="2" type="ORF">A3D56_02515</name>
</gene>
<dbReference type="AlphaFoldDB" id="A0A1G2MS97"/>
<dbReference type="EMBL" id="MHRP01000027">
    <property type="protein sequence ID" value="OHA26738.1"/>
    <property type="molecule type" value="Genomic_DNA"/>
</dbReference>
<keyword evidence="1" id="KW-0472">Membrane</keyword>
<dbReference type="Proteomes" id="UP000177943">
    <property type="component" value="Unassembled WGS sequence"/>
</dbReference>
<feature type="transmembrane region" description="Helical" evidence="1">
    <location>
        <begin position="56"/>
        <end position="78"/>
    </location>
</feature>
<evidence type="ECO:0000313" key="2">
    <source>
        <dbReference type="EMBL" id="OHA26738.1"/>
    </source>
</evidence>
<evidence type="ECO:0000313" key="3">
    <source>
        <dbReference type="Proteomes" id="UP000177943"/>
    </source>
</evidence>
<accession>A0A1G2MS97</accession>
<evidence type="ECO:0000256" key="1">
    <source>
        <dbReference type="SAM" id="Phobius"/>
    </source>
</evidence>